<dbReference type="AlphaFoldDB" id="A0A4C1YG62"/>
<comment type="caution">
    <text evidence="2">The sequence shown here is derived from an EMBL/GenBank/DDBJ whole genome shotgun (WGS) entry which is preliminary data.</text>
</comment>
<feature type="region of interest" description="Disordered" evidence="1">
    <location>
        <begin position="30"/>
        <end position="56"/>
    </location>
</feature>
<name>A0A4C1YG62_EUMVA</name>
<proteinExistence type="predicted"/>
<sequence length="92" mass="9909">MCRERMRRPSRAYLTPRHIGQSFLTKFLRPKSGEPRRASHAAGESGRAGRERGPLAPTLTLAIFGTSRIFETQANKRATASAAGAGAPGESD</sequence>
<accession>A0A4C1YG62</accession>
<gene>
    <name evidence="2" type="ORF">EVAR_56913_1</name>
</gene>
<reference evidence="2 3" key="1">
    <citation type="journal article" date="2019" name="Commun. Biol.">
        <title>The bagworm genome reveals a unique fibroin gene that provides high tensile strength.</title>
        <authorList>
            <person name="Kono N."/>
            <person name="Nakamura H."/>
            <person name="Ohtoshi R."/>
            <person name="Tomita M."/>
            <person name="Numata K."/>
            <person name="Arakawa K."/>
        </authorList>
    </citation>
    <scope>NUCLEOTIDE SEQUENCE [LARGE SCALE GENOMIC DNA]</scope>
</reference>
<protein>
    <submittedName>
        <fullName evidence="2">Uncharacterized protein</fullName>
    </submittedName>
</protein>
<keyword evidence="3" id="KW-1185">Reference proteome</keyword>
<evidence type="ECO:0000256" key="1">
    <source>
        <dbReference type="SAM" id="MobiDB-lite"/>
    </source>
</evidence>
<evidence type="ECO:0000313" key="2">
    <source>
        <dbReference type="EMBL" id="GBP73437.1"/>
    </source>
</evidence>
<dbReference type="Proteomes" id="UP000299102">
    <property type="component" value="Unassembled WGS sequence"/>
</dbReference>
<organism evidence="2 3">
    <name type="scientific">Eumeta variegata</name>
    <name type="common">Bagworm moth</name>
    <name type="synonym">Eumeta japonica</name>
    <dbReference type="NCBI Taxonomy" id="151549"/>
    <lineage>
        <taxon>Eukaryota</taxon>
        <taxon>Metazoa</taxon>
        <taxon>Ecdysozoa</taxon>
        <taxon>Arthropoda</taxon>
        <taxon>Hexapoda</taxon>
        <taxon>Insecta</taxon>
        <taxon>Pterygota</taxon>
        <taxon>Neoptera</taxon>
        <taxon>Endopterygota</taxon>
        <taxon>Lepidoptera</taxon>
        <taxon>Glossata</taxon>
        <taxon>Ditrysia</taxon>
        <taxon>Tineoidea</taxon>
        <taxon>Psychidae</taxon>
        <taxon>Oiketicinae</taxon>
        <taxon>Eumeta</taxon>
    </lineage>
</organism>
<dbReference type="EMBL" id="BGZK01001173">
    <property type="protein sequence ID" value="GBP73437.1"/>
    <property type="molecule type" value="Genomic_DNA"/>
</dbReference>
<evidence type="ECO:0000313" key="3">
    <source>
        <dbReference type="Proteomes" id="UP000299102"/>
    </source>
</evidence>